<dbReference type="EnsemblMetazoa" id="AARA014495-RA">
    <property type="protein sequence ID" value="AARA014495-PA"/>
    <property type="gene ID" value="AARA014495"/>
</dbReference>
<evidence type="ECO:0000313" key="1">
    <source>
        <dbReference type="EnsemblMetazoa" id="AARA014495-PA"/>
    </source>
</evidence>
<dbReference type="EMBL" id="APCN01001540">
    <property type="status" value="NOT_ANNOTATED_CDS"/>
    <property type="molecule type" value="Genomic_DNA"/>
</dbReference>
<proteinExistence type="predicted"/>
<dbReference type="VEuPathDB" id="VectorBase:AARA014495"/>
<sequence length="88" mass="10266">MCIHPIRGVVYAKTRFSCLHIADDDETKTPNQVSRIFKSLEAPSRWWLWLTTVHIPQCVVWSTIGCPIREAHFRLEEEGVAHGFSRRF</sequence>
<evidence type="ECO:0000313" key="2">
    <source>
        <dbReference type="Proteomes" id="UP000075840"/>
    </source>
</evidence>
<accession>A0A182IG98</accession>
<protein>
    <submittedName>
        <fullName evidence="1">Uncharacterized protein</fullName>
    </submittedName>
</protein>
<organism evidence="1 2">
    <name type="scientific">Anopheles arabiensis</name>
    <name type="common">Mosquito</name>
    <dbReference type="NCBI Taxonomy" id="7173"/>
    <lineage>
        <taxon>Eukaryota</taxon>
        <taxon>Metazoa</taxon>
        <taxon>Ecdysozoa</taxon>
        <taxon>Arthropoda</taxon>
        <taxon>Hexapoda</taxon>
        <taxon>Insecta</taxon>
        <taxon>Pterygota</taxon>
        <taxon>Neoptera</taxon>
        <taxon>Endopterygota</taxon>
        <taxon>Diptera</taxon>
        <taxon>Nematocera</taxon>
        <taxon>Culicoidea</taxon>
        <taxon>Culicidae</taxon>
        <taxon>Anophelinae</taxon>
        <taxon>Anopheles</taxon>
    </lineage>
</organism>
<reference evidence="1" key="1">
    <citation type="submission" date="2022-08" db="UniProtKB">
        <authorList>
            <consortium name="EnsemblMetazoa"/>
        </authorList>
    </citation>
    <scope>IDENTIFICATION</scope>
    <source>
        <strain evidence="1">Dongola</strain>
    </source>
</reference>
<name>A0A182IG98_ANOAR</name>
<dbReference type="Proteomes" id="UP000075840">
    <property type="component" value="Unassembled WGS sequence"/>
</dbReference>
<dbReference type="AlphaFoldDB" id="A0A182IG98"/>
<keyword evidence="2" id="KW-1185">Reference proteome</keyword>
<dbReference type="EMBL" id="APCN01001539">
    <property type="status" value="NOT_ANNOTATED_CDS"/>
    <property type="molecule type" value="Genomic_DNA"/>
</dbReference>